<keyword evidence="1" id="KW-0472">Membrane</keyword>
<feature type="transmembrane region" description="Helical" evidence="1">
    <location>
        <begin position="56"/>
        <end position="75"/>
    </location>
</feature>
<feature type="transmembrane region" description="Helical" evidence="1">
    <location>
        <begin position="239"/>
        <end position="258"/>
    </location>
</feature>
<feature type="transmembrane region" description="Helical" evidence="1">
    <location>
        <begin position="166"/>
        <end position="186"/>
    </location>
</feature>
<protein>
    <submittedName>
        <fullName evidence="2">Uncharacterized protein</fullName>
    </submittedName>
</protein>
<organism evidence="2 3">
    <name type="scientific">Triparma laevis f. inornata</name>
    <dbReference type="NCBI Taxonomy" id="1714386"/>
    <lineage>
        <taxon>Eukaryota</taxon>
        <taxon>Sar</taxon>
        <taxon>Stramenopiles</taxon>
        <taxon>Ochrophyta</taxon>
        <taxon>Bolidophyceae</taxon>
        <taxon>Parmales</taxon>
        <taxon>Triparmaceae</taxon>
        <taxon>Triparma</taxon>
    </lineage>
</organism>
<sequence length="298" mass="33000">MSEKSPTTEERFLAISAKFAAQASAMDKLTRSLEQAMTKIEDQGNPRNFGSRNEKLFIGLSSLLMPAYLAIQGYALGSMHLYIAACCWALIWLPCFLGGVKLYSKLSDRKLGAAITALFKSLPGFLIPMFYISAESLRCIIASTPEDKIDDSGNIERCGNPSYPTWWVSAFLSVSWFLTYVIPPLLPSHRTLTWGDVMKLDMGMIEGLQFALFSTLSIEALVLYALIDEDGTQISDFLQGFINVMSLNSFILGFIVVYEHIIKPTLFRPTTRSHAASSVTSQDAFHLPHANSNTINAL</sequence>
<feature type="transmembrane region" description="Helical" evidence="1">
    <location>
        <begin position="81"/>
        <end position="99"/>
    </location>
</feature>
<gene>
    <name evidence="2" type="ORF">TL16_g11384</name>
</gene>
<evidence type="ECO:0000313" key="2">
    <source>
        <dbReference type="EMBL" id="GMH89199.1"/>
    </source>
</evidence>
<dbReference type="EMBL" id="BLQM01000425">
    <property type="protein sequence ID" value="GMH89199.1"/>
    <property type="molecule type" value="Genomic_DNA"/>
</dbReference>
<reference evidence="3" key="1">
    <citation type="journal article" date="2023" name="Commun. Biol.">
        <title>Genome analysis of Parmales, the sister group of diatoms, reveals the evolutionary specialization of diatoms from phago-mixotrophs to photoautotrophs.</title>
        <authorList>
            <person name="Ban H."/>
            <person name="Sato S."/>
            <person name="Yoshikawa S."/>
            <person name="Yamada K."/>
            <person name="Nakamura Y."/>
            <person name="Ichinomiya M."/>
            <person name="Sato N."/>
            <person name="Blanc-Mathieu R."/>
            <person name="Endo H."/>
            <person name="Kuwata A."/>
            <person name="Ogata H."/>
        </authorList>
    </citation>
    <scope>NUCLEOTIDE SEQUENCE [LARGE SCALE GENOMIC DNA]</scope>
</reference>
<evidence type="ECO:0000256" key="1">
    <source>
        <dbReference type="SAM" id="Phobius"/>
    </source>
</evidence>
<feature type="transmembrane region" description="Helical" evidence="1">
    <location>
        <begin position="207"/>
        <end position="227"/>
    </location>
</feature>
<comment type="caution">
    <text evidence="2">The sequence shown here is derived from an EMBL/GenBank/DDBJ whole genome shotgun (WGS) entry which is preliminary data.</text>
</comment>
<keyword evidence="1" id="KW-1133">Transmembrane helix</keyword>
<proteinExistence type="predicted"/>
<accession>A0A9W7BLE3</accession>
<dbReference type="AlphaFoldDB" id="A0A9W7BLE3"/>
<evidence type="ECO:0000313" key="3">
    <source>
        <dbReference type="Proteomes" id="UP001162640"/>
    </source>
</evidence>
<dbReference type="Proteomes" id="UP001162640">
    <property type="component" value="Unassembled WGS sequence"/>
</dbReference>
<name>A0A9W7BLE3_9STRA</name>
<keyword evidence="1" id="KW-0812">Transmembrane</keyword>